<evidence type="ECO:0000256" key="1">
    <source>
        <dbReference type="ARBA" id="ARBA00004651"/>
    </source>
</evidence>
<evidence type="ECO:0000259" key="13">
    <source>
        <dbReference type="PROSITE" id="PS50929"/>
    </source>
</evidence>
<dbReference type="EMBL" id="JAPDRN010000002">
    <property type="protein sequence ID" value="KAJ9646869.1"/>
    <property type="molecule type" value="Genomic_DNA"/>
</dbReference>
<dbReference type="InterPro" id="IPR050173">
    <property type="entry name" value="ABC_transporter_C-like"/>
</dbReference>
<evidence type="ECO:0000256" key="11">
    <source>
        <dbReference type="SAM" id="Phobius"/>
    </source>
</evidence>
<dbReference type="Gene3D" id="3.40.50.300">
    <property type="entry name" value="P-loop containing nucleotide triphosphate hydrolases"/>
    <property type="match status" value="2"/>
</dbReference>
<evidence type="ECO:0000256" key="10">
    <source>
        <dbReference type="ARBA" id="ARBA00023180"/>
    </source>
</evidence>
<gene>
    <name evidence="14" type="ORF">H2204_000561</name>
</gene>
<name>A0AA38YF84_9EURO</name>
<feature type="transmembrane region" description="Helical" evidence="11">
    <location>
        <begin position="496"/>
        <end position="516"/>
    </location>
</feature>
<evidence type="ECO:0000256" key="8">
    <source>
        <dbReference type="ARBA" id="ARBA00022989"/>
    </source>
</evidence>
<feature type="transmembrane region" description="Helical" evidence="11">
    <location>
        <begin position="69"/>
        <end position="88"/>
    </location>
</feature>
<feature type="domain" description="ABC transmembrane type-1" evidence="13">
    <location>
        <begin position="281"/>
        <end position="556"/>
    </location>
</feature>
<protein>
    <recommendedName>
        <fullName evidence="16">P-loop containing nucleoside triphosphate hydrolase protein</fullName>
    </recommendedName>
</protein>
<feature type="transmembrane region" description="Helical" evidence="11">
    <location>
        <begin position="989"/>
        <end position="1006"/>
    </location>
</feature>
<proteinExistence type="inferred from homology"/>
<dbReference type="InterPro" id="IPR003439">
    <property type="entry name" value="ABC_transporter-like_ATP-bd"/>
</dbReference>
<dbReference type="Gene3D" id="1.20.1560.10">
    <property type="entry name" value="ABC transporter type 1, transmembrane domain"/>
    <property type="match status" value="2"/>
</dbReference>
<dbReference type="InterPro" id="IPR044746">
    <property type="entry name" value="ABCC_6TM_D1"/>
</dbReference>
<dbReference type="Proteomes" id="UP001172681">
    <property type="component" value="Unassembled WGS sequence"/>
</dbReference>
<dbReference type="Pfam" id="PF00664">
    <property type="entry name" value="ABC_membrane"/>
    <property type="match status" value="2"/>
</dbReference>
<feature type="domain" description="ABC transporter" evidence="12">
    <location>
        <begin position="1233"/>
        <end position="1486"/>
    </location>
</feature>
<dbReference type="GO" id="GO:0140359">
    <property type="term" value="F:ABC-type transporter activity"/>
    <property type="evidence" value="ECO:0007669"/>
    <property type="project" value="InterPro"/>
</dbReference>
<evidence type="ECO:0000256" key="5">
    <source>
        <dbReference type="ARBA" id="ARBA00022692"/>
    </source>
</evidence>
<evidence type="ECO:0008006" key="16">
    <source>
        <dbReference type="Google" id="ProtNLM"/>
    </source>
</evidence>
<dbReference type="PANTHER" id="PTHR24223">
    <property type="entry name" value="ATP-BINDING CASSETTE SUB-FAMILY C"/>
    <property type="match status" value="1"/>
</dbReference>
<keyword evidence="7" id="KW-0067">ATP-binding</keyword>
<comment type="similarity">
    <text evidence="2">Belongs to the ABC transporter superfamily. ABCC family. Conjugate transporter (TC 3.A.1.208) subfamily.</text>
</comment>
<evidence type="ECO:0000256" key="9">
    <source>
        <dbReference type="ARBA" id="ARBA00023136"/>
    </source>
</evidence>
<feature type="transmembrane region" description="Helical" evidence="11">
    <location>
        <begin position="528"/>
        <end position="551"/>
    </location>
</feature>
<feature type="transmembrane region" description="Helical" evidence="11">
    <location>
        <begin position="1138"/>
        <end position="1160"/>
    </location>
</feature>
<evidence type="ECO:0000256" key="3">
    <source>
        <dbReference type="ARBA" id="ARBA00022448"/>
    </source>
</evidence>
<comment type="subcellular location">
    <subcellularLocation>
        <location evidence="1">Cell membrane</location>
        <topology evidence="1">Multi-pass membrane protein</topology>
    </subcellularLocation>
</comment>
<dbReference type="InterPro" id="IPR056227">
    <property type="entry name" value="TMD0_ABC"/>
</dbReference>
<keyword evidence="15" id="KW-1185">Reference proteome</keyword>
<evidence type="ECO:0000313" key="14">
    <source>
        <dbReference type="EMBL" id="KAJ9646869.1"/>
    </source>
</evidence>
<feature type="domain" description="ABC transporter" evidence="12">
    <location>
        <begin position="617"/>
        <end position="850"/>
    </location>
</feature>
<keyword evidence="10" id="KW-0325">Glycoprotein</keyword>
<sequence>MHDHILSNGSDAHFGPAYSGLSRNFDFTLLFEDTILSIAPATIFLIAAGTRTIWLNRKPNKVSPSFSRLMKLVLLSAFVTNQLTVLLARSTNLQVATKASIAAAALDFSAACLLFVLSLYEHSRSVTPSTIIGLYLLISLSFDAVRLRTFFLLRSNIAQAQGIANLLSLSLIIKFLVLVTEAVEKRSILLEPYRDLPPETTSGIYNRTVFWWLNPLFRVGFGKTLQIGDLYDLDETLSSANVQAIFSRRWLAVNEPGHFSLLFTIARTLKWQLLISALPRLCLSAVMFAQPFLIQDTINFVRNSHTQTASVGWGLAGAYFLIYLAQAWCKAAYGHLLNRCVVQVRGGLTSLLYQKTLDLSIAVIDPSASLTLMSSDIERIVGPLQYLHDAWGGLVDLALGMYLLYRNLGSACYAPALVYLVLALGTTWVTKTISSFQRRWLAAIEVRVSFTSALLSSIRNVKLLGLSDVIKTRTQGLREREIRECKQFRLINNIQIVIQNGPSVFAPFATFLLYYLRAKASGQQLDLAVAFSVLTILRLVQGPLTLLYFVIPKLSSSLSCIDRIQQYLLSASRYDHRLFVDQLTKPIDAQHAGRSGRESIEMRSLQTRAGQISAEALVLKNCSFGWTEDAPAVVHDIDLSLPTGTVTMIIGPVGCGKSTLLKGILGETPTTQGFVHLQNQSIAFADQTSWIQNTTVRDAIRGPHRTDLSPESDSWYHEVITCCGLLEDIKLFINGDNTVIGSKGISLSGGQKQRLGIARAIYAKASLLILDDVFSSLDNYTEEWIFRRLLGPSGLLRRLRSTVILVTHAVHRLPAADLVICLDDNGRVREQGSYGALANGNGYVRSLEAHMKQQPGPADLKETHSIAETVNTTLVLDATISIQDQSEDLPTFARRTGEWSTYKHYFGSCGYISSLLSLTWAMVWVLAVNTPGILVKYLAGNSDGEGNNKSTLFIWIFAATTISAAVSVALFGCQVFLDMQPRSASNLHWNLLVTVLNAPLAFFTRTDMGSIINRFSQDMTLVDNDLPFAYADTILSLAACLMGLGILLASGSTYFIPVVPALLVALYTLQKYYLRTSRQIRLLDLEEKAPLYTWFGETSSGVATIRAFSWSEKFFDRNLELLDRSQRPFYCMYCIQRWLALVLDMMVAAMVIILMAIVVVKRHTIQPGLVGLGLLSTVDLGVNLTSVVKEWTDLETSLGAISRLKEFVKITRPEHQACEVDDVEAEWPQKGKITFSRFGASYSEDSGLVLKGVNLQIRPGEKVGVCGRSGSGKSSLLSSLFHLLEFRTGYIEIDGADIARIPRETLRSRINVIPQEPWWVSTETVRFNMDPWTATISKTHSETEIFGGHGHHQQSSDDAAFISALRQCQIWHIIESQGGLDATMTPNFLSHGQRQLFCLARALVRRCKIVVLDEISAHVDVETDRLMQKLIHERFQDCTVITVAHRLNTIDTCDRIVVLSQGQVVEVGKPQELLRSQNSWFKELYES</sequence>
<keyword evidence="6" id="KW-0547">Nucleotide-binding</keyword>
<feature type="transmembrane region" description="Helical" evidence="11">
    <location>
        <begin position="163"/>
        <end position="183"/>
    </location>
</feature>
<evidence type="ECO:0000313" key="15">
    <source>
        <dbReference type="Proteomes" id="UP001172681"/>
    </source>
</evidence>
<dbReference type="Pfam" id="PF00005">
    <property type="entry name" value="ABC_tran"/>
    <property type="match status" value="2"/>
</dbReference>
<dbReference type="InterPro" id="IPR027417">
    <property type="entry name" value="P-loop_NTPase"/>
</dbReference>
<dbReference type="CDD" id="cd18579">
    <property type="entry name" value="ABC_6TM_ABCC_D1"/>
    <property type="match status" value="1"/>
</dbReference>
<dbReference type="Pfam" id="PF24357">
    <property type="entry name" value="TMD0_ABC"/>
    <property type="match status" value="1"/>
</dbReference>
<organism evidence="14 15">
    <name type="scientific">Knufia peltigerae</name>
    <dbReference type="NCBI Taxonomy" id="1002370"/>
    <lineage>
        <taxon>Eukaryota</taxon>
        <taxon>Fungi</taxon>
        <taxon>Dikarya</taxon>
        <taxon>Ascomycota</taxon>
        <taxon>Pezizomycotina</taxon>
        <taxon>Eurotiomycetes</taxon>
        <taxon>Chaetothyriomycetidae</taxon>
        <taxon>Chaetothyriales</taxon>
        <taxon>Trichomeriaceae</taxon>
        <taxon>Knufia</taxon>
    </lineage>
</organism>
<dbReference type="InterPro" id="IPR017871">
    <property type="entry name" value="ABC_transporter-like_CS"/>
</dbReference>
<accession>A0AA38YF84</accession>
<evidence type="ECO:0000256" key="2">
    <source>
        <dbReference type="ARBA" id="ARBA00009726"/>
    </source>
</evidence>
<dbReference type="CDD" id="cd18580">
    <property type="entry name" value="ABC_6TM_ABCC_D2"/>
    <property type="match status" value="1"/>
</dbReference>
<feature type="transmembrane region" description="Helical" evidence="11">
    <location>
        <begin position="27"/>
        <end position="48"/>
    </location>
</feature>
<feature type="transmembrane region" description="Helical" evidence="11">
    <location>
        <begin position="1054"/>
        <end position="1074"/>
    </location>
</feature>
<feature type="domain" description="ABC transmembrane type-1" evidence="13">
    <location>
        <begin position="915"/>
        <end position="1196"/>
    </location>
</feature>
<comment type="caution">
    <text evidence="14">The sequence shown here is derived from an EMBL/GenBank/DDBJ whole genome shotgun (WGS) entry which is preliminary data.</text>
</comment>
<dbReference type="GO" id="GO:0016887">
    <property type="term" value="F:ATP hydrolysis activity"/>
    <property type="evidence" value="ECO:0007669"/>
    <property type="project" value="InterPro"/>
</dbReference>
<dbReference type="PROSITE" id="PS00211">
    <property type="entry name" value="ABC_TRANSPORTER_1"/>
    <property type="match status" value="2"/>
</dbReference>
<dbReference type="FunFam" id="3.40.50.300:FF:000838">
    <property type="entry name" value="ABC multidrug transporter (Eurofung)"/>
    <property type="match status" value="1"/>
</dbReference>
<feature type="transmembrane region" description="Helical" evidence="11">
    <location>
        <begin position="411"/>
        <end position="430"/>
    </location>
</feature>
<evidence type="ECO:0000259" key="12">
    <source>
        <dbReference type="PROSITE" id="PS50893"/>
    </source>
</evidence>
<evidence type="ECO:0000256" key="4">
    <source>
        <dbReference type="ARBA" id="ARBA00022475"/>
    </source>
</evidence>
<dbReference type="PANTHER" id="PTHR24223:SF399">
    <property type="entry name" value="ABC TRANSPORTER ATNG"/>
    <property type="match status" value="1"/>
</dbReference>
<dbReference type="FunFam" id="1.20.1560.10:FF:000055">
    <property type="entry name" value="ABC multidrug transporter (Eurofung)"/>
    <property type="match status" value="1"/>
</dbReference>
<dbReference type="GO" id="GO:0005886">
    <property type="term" value="C:plasma membrane"/>
    <property type="evidence" value="ECO:0007669"/>
    <property type="project" value="UniProtKB-SubCell"/>
</dbReference>
<dbReference type="PROSITE" id="PS50929">
    <property type="entry name" value="ABC_TM1F"/>
    <property type="match status" value="2"/>
</dbReference>
<dbReference type="InterPro" id="IPR044726">
    <property type="entry name" value="ABCC_6TM_D2"/>
</dbReference>
<feature type="transmembrane region" description="Helical" evidence="11">
    <location>
        <begin position="100"/>
        <end position="120"/>
    </location>
</feature>
<keyword evidence="3" id="KW-0813">Transport</keyword>
<evidence type="ECO:0000256" key="6">
    <source>
        <dbReference type="ARBA" id="ARBA00022741"/>
    </source>
</evidence>
<dbReference type="SMART" id="SM00382">
    <property type="entry name" value="AAA"/>
    <property type="match status" value="2"/>
</dbReference>
<evidence type="ECO:0000256" key="7">
    <source>
        <dbReference type="ARBA" id="ARBA00022840"/>
    </source>
</evidence>
<feature type="transmembrane region" description="Helical" evidence="11">
    <location>
        <begin position="951"/>
        <end position="977"/>
    </location>
</feature>
<feature type="transmembrane region" description="Helical" evidence="11">
    <location>
        <begin position="132"/>
        <end position="151"/>
    </location>
</feature>
<dbReference type="GO" id="GO:0005524">
    <property type="term" value="F:ATP binding"/>
    <property type="evidence" value="ECO:0007669"/>
    <property type="project" value="UniProtKB-KW"/>
</dbReference>
<keyword evidence="5 11" id="KW-0812">Transmembrane</keyword>
<keyword evidence="4" id="KW-1003">Cell membrane</keyword>
<dbReference type="InterPro" id="IPR011527">
    <property type="entry name" value="ABC1_TM_dom"/>
</dbReference>
<keyword evidence="8 11" id="KW-1133">Transmembrane helix</keyword>
<dbReference type="FunFam" id="1.20.1560.10:FF:000066">
    <property type="entry name" value="ABC multidrug transporter (Eurofung)"/>
    <property type="match status" value="1"/>
</dbReference>
<dbReference type="SUPFAM" id="SSF90123">
    <property type="entry name" value="ABC transporter transmembrane region"/>
    <property type="match status" value="2"/>
</dbReference>
<dbReference type="InterPro" id="IPR003593">
    <property type="entry name" value="AAA+_ATPase"/>
</dbReference>
<feature type="transmembrane region" description="Helical" evidence="11">
    <location>
        <begin position="310"/>
        <end position="329"/>
    </location>
</feature>
<dbReference type="InterPro" id="IPR036640">
    <property type="entry name" value="ABC1_TM_sf"/>
</dbReference>
<dbReference type="PROSITE" id="PS50893">
    <property type="entry name" value="ABC_TRANSPORTER_2"/>
    <property type="match status" value="2"/>
</dbReference>
<dbReference type="SUPFAM" id="SSF52540">
    <property type="entry name" value="P-loop containing nucleoside triphosphate hydrolases"/>
    <property type="match status" value="2"/>
</dbReference>
<keyword evidence="9 11" id="KW-0472">Membrane</keyword>
<dbReference type="CDD" id="cd03250">
    <property type="entry name" value="ABCC_MRP_domain1"/>
    <property type="match status" value="1"/>
</dbReference>
<reference evidence="14" key="1">
    <citation type="submission" date="2022-10" db="EMBL/GenBank/DDBJ databases">
        <title>Culturing micro-colonial fungi from biological soil crusts in the Mojave desert and describing Neophaeococcomyces mojavensis, and introducing the new genera and species Taxawa tesnikishii.</title>
        <authorList>
            <person name="Kurbessoian T."/>
            <person name="Stajich J.E."/>
        </authorList>
    </citation>
    <scope>NUCLEOTIDE SEQUENCE</scope>
    <source>
        <strain evidence="14">TK_35</strain>
    </source>
</reference>